<comment type="caution">
    <text evidence="1">The sequence shown here is derived from an EMBL/GenBank/DDBJ whole genome shotgun (WGS) entry which is preliminary data.</text>
</comment>
<reference evidence="1 2" key="1">
    <citation type="submission" date="2020-05" db="EMBL/GenBank/DDBJ databases">
        <title>WGS assembly of Panicum virgatum.</title>
        <authorList>
            <person name="Lovell J.T."/>
            <person name="Jenkins J."/>
            <person name="Shu S."/>
            <person name="Juenger T.E."/>
            <person name="Schmutz J."/>
        </authorList>
    </citation>
    <scope>NUCLEOTIDE SEQUENCE [LARGE SCALE GENOMIC DNA]</scope>
    <source>
        <strain evidence="2">cv. AP13</strain>
    </source>
</reference>
<organism evidence="1 2">
    <name type="scientific">Panicum virgatum</name>
    <name type="common">Blackwell switchgrass</name>
    <dbReference type="NCBI Taxonomy" id="38727"/>
    <lineage>
        <taxon>Eukaryota</taxon>
        <taxon>Viridiplantae</taxon>
        <taxon>Streptophyta</taxon>
        <taxon>Embryophyta</taxon>
        <taxon>Tracheophyta</taxon>
        <taxon>Spermatophyta</taxon>
        <taxon>Magnoliopsida</taxon>
        <taxon>Liliopsida</taxon>
        <taxon>Poales</taxon>
        <taxon>Poaceae</taxon>
        <taxon>PACMAD clade</taxon>
        <taxon>Panicoideae</taxon>
        <taxon>Panicodae</taxon>
        <taxon>Paniceae</taxon>
        <taxon>Panicinae</taxon>
        <taxon>Panicum</taxon>
        <taxon>Panicum sect. Hiantes</taxon>
    </lineage>
</organism>
<name>A0A8T0UML9_PANVG</name>
<evidence type="ECO:0000313" key="1">
    <source>
        <dbReference type="EMBL" id="KAG2622023.1"/>
    </source>
</evidence>
<evidence type="ECO:0000313" key="2">
    <source>
        <dbReference type="Proteomes" id="UP000823388"/>
    </source>
</evidence>
<protein>
    <submittedName>
        <fullName evidence="1">Uncharacterized protein</fullName>
    </submittedName>
</protein>
<dbReference type="AlphaFoldDB" id="A0A8T0UML9"/>
<proteinExistence type="predicted"/>
<dbReference type="Proteomes" id="UP000823388">
    <property type="component" value="Chromosome 3N"/>
</dbReference>
<keyword evidence="2" id="KW-1185">Reference proteome</keyword>
<gene>
    <name evidence="1" type="ORF">PVAP13_3NG297876</name>
</gene>
<dbReference type="EMBL" id="CM029042">
    <property type="protein sequence ID" value="KAG2622023.1"/>
    <property type="molecule type" value="Genomic_DNA"/>
</dbReference>
<sequence>MMAPLHMFLVLKNEARSRSISPRRTGLWITTSTMITTYATSSSSRHSAATPSSAVVRPSGSVIYAVASCSYLLVECGEAHPLHRREQQPELPLAMLRHLICEEAAIGDFFYDNNHREEQGLEAIRL</sequence>
<accession>A0A8T0UML9</accession>